<dbReference type="SUPFAM" id="SSF54373">
    <property type="entry name" value="FAD-linked reductases, C-terminal domain"/>
    <property type="match status" value="1"/>
</dbReference>
<feature type="domain" description="UDP-galactopyranose mutase C-terminal" evidence="1">
    <location>
        <begin position="151"/>
        <end position="349"/>
    </location>
</feature>
<dbReference type="InterPro" id="IPR015899">
    <property type="entry name" value="UDP-GalPyranose_mutase_C"/>
</dbReference>
<dbReference type="KEGG" id="psti:SOO65_02940"/>
<dbReference type="PANTHER" id="PTHR21197:SF0">
    <property type="entry name" value="UDP-GALACTOPYRANOSE MUTASE"/>
    <property type="match status" value="1"/>
</dbReference>
<dbReference type="Pfam" id="PF13450">
    <property type="entry name" value="NAD_binding_8"/>
    <property type="match status" value="1"/>
</dbReference>
<dbReference type="RefSeq" id="WP_321396666.1">
    <property type="nucleotide sequence ID" value="NZ_CP139487.1"/>
</dbReference>
<gene>
    <name evidence="2" type="ORF">SOO65_02940</name>
</gene>
<organism evidence="2 3">
    <name type="scientific">Peredibacter starrii</name>
    <dbReference type="NCBI Taxonomy" id="28202"/>
    <lineage>
        <taxon>Bacteria</taxon>
        <taxon>Pseudomonadati</taxon>
        <taxon>Bdellovibrionota</taxon>
        <taxon>Bacteriovoracia</taxon>
        <taxon>Bacteriovoracales</taxon>
        <taxon>Bacteriovoracaceae</taxon>
        <taxon>Peredibacter</taxon>
    </lineage>
</organism>
<dbReference type="GO" id="GO:0005829">
    <property type="term" value="C:cytosol"/>
    <property type="evidence" value="ECO:0007669"/>
    <property type="project" value="TreeGrafter"/>
</dbReference>
<reference evidence="2 3" key="1">
    <citation type="submission" date="2023-11" db="EMBL/GenBank/DDBJ databases">
        <title>Peredibacter starrii A3.12.</title>
        <authorList>
            <person name="Mitchell R.J."/>
        </authorList>
    </citation>
    <scope>NUCLEOTIDE SEQUENCE [LARGE SCALE GENOMIC DNA]</scope>
    <source>
        <strain evidence="2 3">A3.12</strain>
    </source>
</reference>
<accession>A0AAX4HRA1</accession>
<proteinExistence type="predicted"/>
<dbReference type="EMBL" id="CP139487">
    <property type="protein sequence ID" value="WPU65693.1"/>
    <property type="molecule type" value="Genomic_DNA"/>
</dbReference>
<dbReference type="Gene3D" id="3.40.50.720">
    <property type="entry name" value="NAD(P)-binding Rossmann-like Domain"/>
    <property type="match status" value="3"/>
</dbReference>
<name>A0AAX4HRA1_9BACT</name>
<evidence type="ECO:0000313" key="2">
    <source>
        <dbReference type="EMBL" id="WPU65693.1"/>
    </source>
</evidence>
<dbReference type="SUPFAM" id="SSF51971">
    <property type="entry name" value="Nucleotide-binding domain"/>
    <property type="match status" value="1"/>
</dbReference>
<dbReference type="PANTHER" id="PTHR21197">
    <property type="entry name" value="UDP-GALACTOPYRANOSE MUTASE"/>
    <property type="match status" value="1"/>
</dbReference>
<protein>
    <submittedName>
        <fullName evidence="2">UDP-galactopyranose mutase</fullName>
    </submittedName>
</protein>
<dbReference type="AlphaFoldDB" id="A0AAX4HRA1"/>
<dbReference type="Pfam" id="PF03275">
    <property type="entry name" value="GLF"/>
    <property type="match status" value="1"/>
</dbReference>
<dbReference type="GO" id="GO:0008767">
    <property type="term" value="F:UDP-galactopyranose mutase activity"/>
    <property type="evidence" value="ECO:0007669"/>
    <property type="project" value="InterPro"/>
</dbReference>
<keyword evidence="3" id="KW-1185">Reference proteome</keyword>
<dbReference type="GO" id="GO:0050660">
    <property type="term" value="F:flavin adenine dinucleotide binding"/>
    <property type="evidence" value="ECO:0007669"/>
    <property type="project" value="TreeGrafter"/>
</dbReference>
<dbReference type="Proteomes" id="UP001324634">
    <property type="component" value="Chromosome"/>
</dbReference>
<sequence>MRYHIGIAGAGFAGAVLARELAETGKYRITIFDERNHVGGNCHTKRDEETGIMVHQYGPHIFHTNREDVWEYVNQWGRFEPFVNRIKAETEKGIFNLPINLMTINQLFQKKFRPKEARDFIGSVGDSSIKDPKNLEEYALKFFGKEIYSTFIEGYTRKKWGVSPRELPAGLLQRLTVRFNYDDGYYDHQYQGIPVSGYTEIIKRILDHHDIEVRIGQRLDPERKRDFDHTFWCGPMDGFFNFKLGRLGYRTLHFERFIEDGDFQGNSIINFCEEDVPYLRISEYKHFMPWEEHEKSVCFKEYARPCEANDVPYFPTRLNQDIELLERYMDMCESEDKITFIGRLGTYRYLDMHAVIGESLDLAKVCQQKEIHEWPKFSADPMEA</sequence>
<evidence type="ECO:0000313" key="3">
    <source>
        <dbReference type="Proteomes" id="UP001324634"/>
    </source>
</evidence>
<evidence type="ECO:0000259" key="1">
    <source>
        <dbReference type="Pfam" id="PF03275"/>
    </source>
</evidence>